<organism evidence="1 2">
    <name type="scientific">Leptospira mtsangambouensis</name>
    <dbReference type="NCBI Taxonomy" id="2484912"/>
    <lineage>
        <taxon>Bacteria</taxon>
        <taxon>Pseudomonadati</taxon>
        <taxon>Spirochaetota</taxon>
        <taxon>Spirochaetia</taxon>
        <taxon>Leptospirales</taxon>
        <taxon>Leptospiraceae</taxon>
        <taxon>Leptospira</taxon>
    </lineage>
</organism>
<dbReference type="RefSeq" id="WP_135693310.1">
    <property type="nucleotide sequence ID" value="NZ_RQHK01000002.1"/>
</dbReference>
<evidence type="ECO:0000313" key="1">
    <source>
        <dbReference type="EMBL" id="TGM81957.1"/>
    </source>
</evidence>
<gene>
    <name evidence="1" type="ORF">EHR01_03990</name>
</gene>
<dbReference type="Proteomes" id="UP000297940">
    <property type="component" value="Unassembled WGS sequence"/>
</dbReference>
<dbReference type="EMBL" id="RQHK01000002">
    <property type="protein sequence ID" value="TGM81957.1"/>
    <property type="molecule type" value="Genomic_DNA"/>
</dbReference>
<proteinExistence type="predicted"/>
<comment type="caution">
    <text evidence="1">The sequence shown here is derived from an EMBL/GenBank/DDBJ whole genome shotgun (WGS) entry which is preliminary data.</text>
</comment>
<sequence length="243" mass="28231">MGSRSSLNLNCEIVEPTDLSESQINQMYDLMVKNYTGMNLFYFQADLKEKTKILLFYNDQSIEGFTSLKINTMELDNQTIQIAYSGDTVLAKEFRGSLAIPIYWGKFMLKVSEGKYPLYWLLTSKGFRTYRYLSVFFKDFFPKPEGSYEDLKLLRNLISIQNFGDDFDPTKGILKRKTNIQTIIEIESDKKAIENSKDPYIKFFASANPNYVLGEELVCIAKFSKDNILPFIYRYLTSNNEHP</sequence>
<name>A0ABY2P4C5_9LEPT</name>
<evidence type="ECO:0000313" key="2">
    <source>
        <dbReference type="Proteomes" id="UP000297940"/>
    </source>
</evidence>
<accession>A0ABY2P4C5</accession>
<protein>
    <submittedName>
        <fullName evidence="1">Uncharacterized protein</fullName>
    </submittedName>
</protein>
<reference evidence="2" key="1">
    <citation type="journal article" date="2019" name="PLoS Negl. Trop. Dis.">
        <title>Revisiting the worldwide diversity of Leptospira species in the environment.</title>
        <authorList>
            <person name="Vincent A.T."/>
            <person name="Schiettekatte O."/>
            <person name="Bourhy P."/>
            <person name="Veyrier F.J."/>
            <person name="Picardeau M."/>
        </authorList>
    </citation>
    <scope>NUCLEOTIDE SEQUENCE [LARGE SCALE GENOMIC DNA]</scope>
    <source>
        <strain evidence="2">201601298</strain>
    </source>
</reference>
<keyword evidence="2" id="KW-1185">Reference proteome</keyword>